<gene>
    <name evidence="2" type="ORF">EV653_6310</name>
</gene>
<evidence type="ECO:0000313" key="3">
    <source>
        <dbReference type="Proteomes" id="UP000295146"/>
    </source>
</evidence>
<protein>
    <submittedName>
        <fullName evidence="2">Uncharacterized protein</fullName>
    </submittedName>
</protein>
<dbReference type="EMBL" id="SODP01000003">
    <property type="protein sequence ID" value="TDW66285.1"/>
    <property type="molecule type" value="Genomic_DNA"/>
</dbReference>
<proteinExistence type="predicted"/>
<dbReference type="Proteomes" id="UP000295146">
    <property type="component" value="Unassembled WGS sequence"/>
</dbReference>
<dbReference type="AlphaFoldDB" id="A0A4R8C399"/>
<evidence type="ECO:0000313" key="2">
    <source>
        <dbReference type="EMBL" id="TDW66285.1"/>
    </source>
</evidence>
<evidence type="ECO:0000256" key="1">
    <source>
        <dbReference type="SAM" id="SignalP"/>
    </source>
</evidence>
<comment type="caution">
    <text evidence="2">The sequence shown here is derived from an EMBL/GenBank/DDBJ whole genome shotgun (WGS) entry which is preliminary data.</text>
</comment>
<reference evidence="2 3" key="1">
    <citation type="submission" date="2019-03" db="EMBL/GenBank/DDBJ databases">
        <title>Genomic Encyclopedia of Type Strains, Phase III (KMG-III): the genomes of soil and plant-associated and newly described type strains.</title>
        <authorList>
            <person name="Whitman W."/>
        </authorList>
    </citation>
    <scope>NUCLEOTIDE SEQUENCE [LARGE SCALE GENOMIC DNA]</scope>
    <source>
        <strain evidence="2 3">VKM Ac-2573</strain>
    </source>
</reference>
<name>A0A4R8C399_9ACTN</name>
<sequence>MKKLIALAGLAVLAVAGVATPAAAAGPDCPVLVQWC</sequence>
<organism evidence="2 3">
    <name type="scientific">Kribbella pratensis</name>
    <dbReference type="NCBI Taxonomy" id="2512112"/>
    <lineage>
        <taxon>Bacteria</taxon>
        <taxon>Bacillati</taxon>
        <taxon>Actinomycetota</taxon>
        <taxon>Actinomycetes</taxon>
        <taxon>Propionibacteriales</taxon>
        <taxon>Kribbellaceae</taxon>
        <taxon>Kribbella</taxon>
    </lineage>
</organism>
<keyword evidence="3" id="KW-1185">Reference proteome</keyword>
<feature type="chain" id="PRO_5020635263" evidence="1">
    <location>
        <begin position="25"/>
        <end position="36"/>
    </location>
</feature>
<accession>A0A4R8C399</accession>
<keyword evidence="1" id="KW-0732">Signal</keyword>
<feature type="signal peptide" evidence="1">
    <location>
        <begin position="1"/>
        <end position="24"/>
    </location>
</feature>